<comment type="caution">
    <text evidence="5">The sequence shown here is derived from an EMBL/GenBank/DDBJ whole genome shotgun (WGS) entry which is preliminary data.</text>
</comment>
<evidence type="ECO:0000259" key="4">
    <source>
        <dbReference type="Pfam" id="PF01420"/>
    </source>
</evidence>
<dbReference type="EMBL" id="NGDO01000019">
    <property type="protein sequence ID" value="OTL99763.1"/>
    <property type="molecule type" value="Genomic_DNA"/>
</dbReference>
<dbReference type="SUPFAM" id="SSF116734">
    <property type="entry name" value="DNA methylase specificity domain"/>
    <property type="match status" value="2"/>
</dbReference>
<reference evidence="5 6" key="1">
    <citation type="submission" date="2017-05" db="EMBL/GenBank/DDBJ databases">
        <authorList>
            <person name="Kreiswirth B."/>
            <person name="Manca C."/>
            <person name="Chen L."/>
            <person name="Evans S."/>
            <person name="Fowler V."/>
            <person name="Patel R."/>
            <person name="Chambers H."/>
            <person name="Bonomo R."/>
            <person name="Paul V."/>
            <person name="Sankar J."/>
            <person name="Gaind R."/>
            <person name="Ray P."/>
            <person name="Gautam V."/>
            <person name="Biswal M."/>
            <person name="Datta S."/>
            <person name="Walia K."/>
            <person name="Adams M."/>
            <person name="Nelson K."/>
            <person name="Sutton G."/>
            <person name="Fouts D."/>
            <person name="Hujer K."/>
            <person name="Hujer A."/>
        </authorList>
    </citation>
    <scope>NUCLEOTIDE SEQUENCE [LARGE SCALE GENOMIC DNA]</scope>
    <source>
        <strain evidence="5 6">PR324</strain>
    </source>
</reference>
<name>A0AB36M4Q7_ACINO</name>
<evidence type="ECO:0000256" key="2">
    <source>
        <dbReference type="ARBA" id="ARBA00022747"/>
    </source>
</evidence>
<dbReference type="GO" id="GO:0009307">
    <property type="term" value="P:DNA restriction-modification system"/>
    <property type="evidence" value="ECO:0007669"/>
    <property type="project" value="UniProtKB-KW"/>
</dbReference>
<accession>A0AB36M4Q7</accession>
<dbReference type="GO" id="GO:0003677">
    <property type="term" value="F:DNA binding"/>
    <property type="evidence" value="ECO:0007669"/>
    <property type="project" value="UniProtKB-KW"/>
</dbReference>
<dbReference type="CDD" id="cd17254">
    <property type="entry name" value="RMtype1_S_FclI-TRD1-CR1_like"/>
    <property type="match status" value="1"/>
</dbReference>
<protein>
    <recommendedName>
        <fullName evidence="4">Type I restriction modification DNA specificity domain-containing protein</fullName>
    </recommendedName>
</protein>
<gene>
    <name evidence="5" type="ORF">B9X58_04395</name>
</gene>
<dbReference type="PANTHER" id="PTHR30408:SF12">
    <property type="entry name" value="TYPE I RESTRICTION ENZYME MJAVIII SPECIFICITY SUBUNIT"/>
    <property type="match status" value="1"/>
</dbReference>
<evidence type="ECO:0000313" key="6">
    <source>
        <dbReference type="Proteomes" id="UP000194767"/>
    </source>
</evidence>
<keyword evidence="2" id="KW-0680">Restriction system</keyword>
<dbReference type="Pfam" id="PF01420">
    <property type="entry name" value="Methylase_S"/>
    <property type="match status" value="2"/>
</dbReference>
<proteinExistence type="inferred from homology"/>
<evidence type="ECO:0000256" key="1">
    <source>
        <dbReference type="ARBA" id="ARBA00010923"/>
    </source>
</evidence>
<keyword evidence="3" id="KW-0238">DNA-binding</keyword>
<sequence>MKSQTYPKNWDIEPLKNSINLINGRAYALHEWESSGIPVIRLQNLTGSSENYYYSNLNLPEKNYCYSGDLLYMWSATFGPYIWSGEKAIFHYHIWKLGISSRNDKDYIYHLLNNISENLKKTASNGGTMLHITKGFMDELLLPLPPFDEQQKIAQALTDADNYISALEKLIEKKKMIKEGLMANLLTGKQRLKEFAFNEDGTAKGYKDSELGKIPEDWDLKYFTDVFSFLSTASFSRDQLTTEENTSACIHYGDIHTKLDYFIDTNSFISGYVSASQVMNYVAIQQGDLIIADASEDLEGIGKSVEVLNQPNIKVVSGLHTFLARDSKENFALGFRSFISSNPLILKQYKRLASGLKVYSLSKSTFKNILLPIPPKGEQESISKILFNHIQEITILNKKLEKAKAIKIGMMQKLLTGEIRLA</sequence>
<dbReference type="Gene3D" id="1.10.287.1120">
    <property type="entry name" value="Bipartite methylase S protein"/>
    <property type="match status" value="1"/>
</dbReference>
<dbReference type="AlphaFoldDB" id="A0AB36M4Q7"/>
<dbReference type="RefSeq" id="WP_017393315.1">
    <property type="nucleotide sequence ID" value="NZ_JADWNT010000011.1"/>
</dbReference>
<dbReference type="Proteomes" id="UP000194767">
    <property type="component" value="Unassembled WGS sequence"/>
</dbReference>
<dbReference type="InterPro" id="IPR000055">
    <property type="entry name" value="Restrct_endonuc_typeI_TRD"/>
</dbReference>
<dbReference type="InterPro" id="IPR052021">
    <property type="entry name" value="Type-I_RS_S_subunit"/>
</dbReference>
<organism evidence="5 6">
    <name type="scientific">Acinetobacter nosocomialis</name>
    <dbReference type="NCBI Taxonomy" id="106654"/>
    <lineage>
        <taxon>Bacteria</taxon>
        <taxon>Pseudomonadati</taxon>
        <taxon>Pseudomonadota</taxon>
        <taxon>Gammaproteobacteria</taxon>
        <taxon>Moraxellales</taxon>
        <taxon>Moraxellaceae</taxon>
        <taxon>Acinetobacter</taxon>
        <taxon>Acinetobacter calcoaceticus/baumannii complex</taxon>
    </lineage>
</organism>
<dbReference type="InterPro" id="IPR044946">
    <property type="entry name" value="Restrct_endonuc_typeI_TRD_sf"/>
</dbReference>
<dbReference type="Gene3D" id="3.90.220.20">
    <property type="entry name" value="DNA methylase specificity domains"/>
    <property type="match status" value="2"/>
</dbReference>
<evidence type="ECO:0000313" key="5">
    <source>
        <dbReference type="EMBL" id="OTL99763.1"/>
    </source>
</evidence>
<dbReference type="PANTHER" id="PTHR30408">
    <property type="entry name" value="TYPE-1 RESTRICTION ENZYME ECOKI SPECIFICITY PROTEIN"/>
    <property type="match status" value="1"/>
</dbReference>
<feature type="domain" description="Type I restriction modification DNA specificity" evidence="4">
    <location>
        <begin position="7"/>
        <end position="172"/>
    </location>
</feature>
<evidence type="ECO:0000256" key="3">
    <source>
        <dbReference type="ARBA" id="ARBA00023125"/>
    </source>
</evidence>
<feature type="domain" description="Type I restriction modification DNA specificity" evidence="4">
    <location>
        <begin position="215"/>
        <end position="403"/>
    </location>
</feature>
<comment type="similarity">
    <text evidence="1">Belongs to the type-I restriction system S methylase family.</text>
</comment>